<keyword evidence="3" id="KW-0548">Nucleotidyltransferase</keyword>
<keyword evidence="4" id="KW-1185">Reference proteome</keyword>
<dbReference type="Pfam" id="PF12804">
    <property type="entry name" value="NTP_transf_3"/>
    <property type="match status" value="1"/>
</dbReference>
<dbReference type="PANTHER" id="PTHR43777:SF1">
    <property type="entry name" value="MOLYBDENUM COFACTOR CYTIDYLYLTRANSFERASE"/>
    <property type="match status" value="1"/>
</dbReference>
<keyword evidence="3" id="KW-0808">Transferase</keyword>
<proteinExistence type="predicted"/>
<dbReference type="SUPFAM" id="SSF53448">
    <property type="entry name" value="Nucleotide-diphospho-sugar transferases"/>
    <property type="match status" value="1"/>
</dbReference>
<evidence type="ECO:0000313" key="3">
    <source>
        <dbReference type="EMBL" id="SHG11492.1"/>
    </source>
</evidence>
<dbReference type="InterPro" id="IPR025877">
    <property type="entry name" value="MobA-like_NTP_Trfase"/>
</dbReference>
<dbReference type="AlphaFoldDB" id="A0A1M5H6Z3"/>
<evidence type="ECO:0000259" key="2">
    <source>
        <dbReference type="Pfam" id="PF12804"/>
    </source>
</evidence>
<dbReference type="Gene3D" id="3.90.550.10">
    <property type="entry name" value="Spore Coat Polysaccharide Biosynthesis Protein SpsA, Chain A"/>
    <property type="match status" value="1"/>
</dbReference>
<dbReference type="CDD" id="cd04182">
    <property type="entry name" value="GT_2_like_f"/>
    <property type="match status" value="1"/>
</dbReference>
<dbReference type="Proteomes" id="UP000184170">
    <property type="component" value="Unassembled WGS sequence"/>
</dbReference>
<dbReference type="GO" id="GO:0016779">
    <property type="term" value="F:nucleotidyltransferase activity"/>
    <property type="evidence" value="ECO:0007669"/>
    <property type="project" value="UniProtKB-KW"/>
</dbReference>
<sequence length="226" mass="24547">MQYSAILLAAGFSRRFGSDKRLANVNGDPMLLASVRNLQSAIAGMSSVDLQIVVRAQDSIVTSMLANIVKKHPDSLLQAPAWPVGLGVSIAAGVNALLARGCRPDAVAICLADMPFVKPDTLRRLMYGVRPNSICVPLYEGRRGHPIVFGKKFFPELTKLRGRRGTEKILRAHSDSIRELVVDDPGVILDFDRPEDFFLTAQPDLIGRIYAARGTKGDVPVAAQRG</sequence>
<evidence type="ECO:0000313" key="4">
    <source>
        <dbReference type="Proteomes" id="UP000184170"/>
    </source>
</evidence>
<name>A0A1M5H6Z3_9GAMM</name>
<dbReference type="STRING" id="494016.SAMN04487965_3313"/>
<dbReference type="PANTHER" id="PTHR43777">
    <property type="entry name" value="MOLYBDENUM COFACTOR CYTIDYLYLTRANSFERASE"/>
    <property type="match status" value="1"/>
</dbReference>
<dbReference type="OrthoDB" id="5298023at2"/>
<accession>A0A1M5H6Z3</accession>
<feature type="domain" description="MobA-like NTP transferase" evidence="2">
    <location>
        <begin position="5"/>
        <end position="174"/>
    </location>
</feature>
<keyword evidence="1" id="KW-0460">Magnesium</keyword>
<organism evidence="3 4">
    <name type="scientific">Microbulbifer donghaiensis</name>
    <dbReference type="NCBI Taxonomy" id="494016"/>
    <lineage>
        <taxon>Bacteria</taxon>
        <taxon>Pseudomonadati</taxon>
        <taxon>Pseudomonadota</taxon>
        <taxon>Gammaproteobacteria</taxon>
        <taxon>Cellvibrionales</taxon>
        <taxon>Microbulbiferaceae</taxon>
        <taxon>Microbulbifer</taxon>
    </lineage>
</organism>
<dbReference type="EMBL" id="FQVA01000007">
    <property type="protein sequence ID" value="SHG11492.1"/>
    <property type="molecule type" value="Genomic_DNA"/>
</dbReference>
<protein>
    <submittedName>
        <fullName evidence="3">Molybdenum cofactor cytidylyltransferase</fullName>
    </submittedName>
</protein>
<dbReference type="InterPro" id="IPR029044">
    <property type="entry name" value="Nucleotide-diphossugar_trans"/>
</dbReference>
<evidence type="ECO:0000256" key="1">
    <source>
        <dbReference type="ARBA" id="ARBA00022842"/>
    </source>
</evidence>
<gene>
    <name evidence="3" type="ORF">SAMN04487965_3313</name>
</gene>
<reference evidence="4" key="1">
    <citation type="submission" date="2016-11" db="EMBL/GenBank/DDBJ databases">
        <authorList>
            <person name="Varghese N."/>
            <person name="Submissions S."/>
        </authorList>
    </citation>
    <scope>NUCLEOTIDE SEQUENCE [LARGE SCALE GENOMIC DNA]</scope>
    <source>
        <strain evidence="4">CGMCC 1.7063</strain>
    </source>
</reference>